<evidence type="ECO:0000256" key="1">
    <source>
        <dbReference type="SAM" id="MobiDB-lite"/>
    </source>
</evidence>
<keyword evidence="3" id="KW-1185">Reference proteome</keyword>
<protein>
    <submittedName>
        <fullName evidence="2">Uncharacterized protein</fullName>
    </submittedName>
</protein>
<dbReference type="OrthoDB" id="5075677at2759"/>
<organism evidence="2 3">
    <name type="scientific">Fonsecaea multimorphosa CBS 102226</name>
    <dbReference type="NCBI Taxonomy" id="1442371"/>
    <lineage>
        <taxon>Eukaryota</taxon>
        <taxon>Fungi</taxon>
        <taxon>Dikarya</taxon>
        <taxon>Ascomycota</taxon>
        <taxon>Pezizomycotina</taxon>
        <taxon>Eurotiomycetes</taxon>
        <taxon>Chaetothyriomycetidae</taxon>
        <taxon>Chaetothyriales</taxon>
        <taxon>Herpotrichiellaceae</taxon>
        <taxon>Fonsecaea</taxon>
    </lineage>
</organism>
<feature type="region of interest" description="Disordered" evidence="1">
    <location>
        <begin position="86"/>
        <end position="140"/>
    </location>
</feature>
<dbReference type="RefSeq" id="XP_016628484.1">
    <property type="nucleotide sequence ID" value="XM_016780565.1"/>
</dbReference>
<dbReference type="Proteomes" id="UP000053411">
    <property type="component" value="Unassembled WGS sequence"/>
</dbReference>
<proteinExistence type="predicted"/>
<dbReference type="AlphaFoldDB" id="A0A0D2IB32"/>
<evidence type="ECO:0000313" key="3">
    <source>
        <dbReference type="Proteomes" id="UP000053411"/>
    </source>
</evidence>
<reference evidence="2 3" key="1">
    <citation type="submission" date="2015-01" db="EMBL/GenBank/DDBJ databases">
        <title>The Genome Sequence of Fonsecaea multimorphosa CBS 102226.</title>
        <authorList>
            <consortium name="The Broad Institute Genomics Platform"/>
            <person name="Cuomo C."/>
            <person name="de Hoog S."/>
            <person name="Gorbushina A."/>
            <person name="Stielow B."/>
            <person name="Teixiera M."/>
            <person name="Abouelleil A."/>
            <person name="Chapman S.B."/>
            <person name="Priest M."/>
            <person name="Young S.K."/>
            <person name="Wortman J."/>
            <person name="Nusbaum C."/>
            <person name="Birren B."/>
        </authorList>
    </citation>
    <scope>NUCLEOTIDE SEQUENCE [LARGE SCALE GENOMIC DNA]</scope>
    <source>
        <strain evidence="2 3">CBS 102226</strain>
    </source>
</reference>
<dbReference type="VEuPathDB" id="FungiDB:Z520_10071"/>
<accession>A0A0D2IB32</accession>
<dbReference type="EMBL" id="KN848088">
    <property type="protein sequence ID" value="KIX94361.1"/>
    <property type="molecule type" value="Genomic_DNA"/>
</dbReference>
<feature type="compositionally biased region" description="Acidic residues" evidence="1">
    <location>
        <begin position="93"/>
        <end position="121"/>
    </location>
</feature>
<evidence type="ECO:0000313" key="2">
    <source>
        <dbReference type="EMBL" id="KIX94361.1"/>
    </source>
</evidence>
<gene>
    <name evidence="2" type="ORF">Z520_10071</name>
</gene>
<dbReference type="STRING" id="1442371.A0A0D2IB32"/>
<sequence length="158" mass="18193">MTGSGPGRGTEILTVRHRNDSTGKGRGIFIDSRLVDIVVGYYKGYGFSVKSKIVHRFLPREPFVEILQMYHNGQKDFEAWLWEPRGRDKVNTDEDNDDFDDEGPECESEPLVDEAGDDEFERDMNPTVEEQLPKPASTNIDSFWDTNRVRYTLERATE</sequence>
<dbReference type="GeneID" id="27715817"/>
<name>A0A0D2IB32_9EURO</name>